<evidence type="ECO:0000256" key="7">
    <source>
        <dbReference type="RuleBase" id="RU361168"/>
    </source>
</evidence>
<dbReference type="SUPFAM" id="SSF51445">
    <property type="entry name" value="(Trans)glycosidases"/>
    <property type="match status" value="1"/>
</dbReference>
<sequence>MSMASFSVIAATLLVTAGNVAATSDFGVQSVGKLPVLGFNTWNAFQCNIDQDIMLQQASLMKSLGLQAAGYNYINIDDCYAEKNRTASGDIQEDKIRFSRGMRNLTDTLHAQGFKAGIYGDAGWTTCGGYPGSYSHEEADAKTFREKWGFDYLKYDNCAIPFDNITQEGTYGRYKRMSDAIQNLAKRSHKLPMIFSLCDWGWQQVNLWGAEFGQSWRTTGDIAPNWDSLAHIININSFIASSTHFYGHNDLDMLQLGNGNMTYEESKSHFTVWALMKSPLFIGTNLSSITPEILGILKNKDILAINQDPVWGEGITPFRWGINPDWTFNATHPAEYWSGRSQNGTVVMMLNSQNVEAEMSFNLTESAWIRAGRQYKVYDLWAHTQTEIAVRSITKRVPPHGVVAMLLSDAGQEPAGLYPACSVWWQCTSITGERVGG</sequence>
<dbReference type="Pfam" id="PF16499">
    <property type="entry name" value="Melibiase_2"/>
    <property type="match status" value="1"/>
</dbReference>
<evidence type="ECO:0000259" key="9">
    <source>
        <dbReference type="Pfam" id="PF17801"/>
    </source>
</evidence>
<dbReference type="InterPro" id="IPR013785">
    <property type="entry name" value="Aldolase_TIM"/>
</dbReference>
<evidence type="ECO:0000256" key="3">
    <source>
        <dbReference type="ARBA" id="ARBA00012755"/>
    </source>
</evidence>
<feature type="signal peptide" evidence="8">
    <location>
        <begin position="1"/>
        <end position="22"/>
    </location>
</feature>
<dbReference type="PANTHER" id="PTHR11452:SF61">
    <property type="entry name" value="ALPHA-GALACTOSIDASE B-RELATED"/>
    <property type="match status" value="1"/>
</dbReference>
<dbReference type="InterPro" id="IPR017853">
    <property type="entry name" value="GH"/>
</dbReference>
<comment type="similarity">
    <text evidence="2 7">Belongs to the glycosyl hydrolase 27 family.</text>
</comment>
<feature type="chain" id="PRO_5002161441" description="Alpha-galactosidase" evidence="8">
    <location>
        <begin position="23"/>
        <end position="437"/>
    </location>
</feature>
<evidence type="ECO:0000256" key="6">
    <source>
        <dbReference type="ARBA" id="ARBA00023295"/>
    </source>
</evidence>
<evidence type="ECO:0000313" key="11">
    <source>
        <dbReference type="Proteomes" id="UP000054097"/>
    </source>
</evidence>
<comment type="catalytic activity">
    <reaction evidence="1 7">
        <text>Hydrolysis of terminal, non-reducing alpha-D-galactose residues in alpha-D-galactosides, including galactose oligosaccharides, galactomannans and galactolipids.</text>
        <dbReference type="EC" id="3.2.1.22"/>
    </reaction>
</comment>
<dbReference type="InterPro" id="IPR041233">
    <property type="entry name" value="Melibiase_C"/>
</dbReference>
<dbReference type="STRING" id="933852.A0A0C3B9H2"/>
<dbReference type="InterPro" id="IPR013780">
    <property type="entry name" value="Glyco_hydro_b"/>
</dbReference>
<gene>
    <name evidence="10" type="ORF">M408DRAFT_154825</name>
</gene>
<evidence type="ECO:0000256" key="5">
    <source>
        <dbReference type="ARBA" id="ARBA00022801"/>
    </source>
</evidence>
<dbReference type="EC" id="3.2.1.22" evidence="3 7"/>
<organism evidence="10 11">
    <name type="scientific">Serendipita vermifera MAFF 305830</name>
    <dbReference type="NCBI Taxonomy" id="933852"/>
    <lineage>
        <taxon>Eukaryota</taxon>
        <taxon>Fungi</taxon>
        <taxon>Dikarya</taxon>
        <taxon>Basidiomycota</taxon>
        <taxon>Agaricomycotina</taxon>
        <taxon>Agaricomycetes</taxon>
        <taxon>Sebacinales</taxon>
        <taxon>Serendipitaceae</taxon>
        <taxon>Serendipita</taxon>
    </lineage>
</organism>
<dbReference type="Gene3D" id="2.60.40.1180">
    <property type="entry name" value="Golgi alpha-mannosidase II"/>
    <property type="match status" value="1"/>
</dbReference>
<dbReference type="PANTHER" id="PTHR11452">
    <property type="entry name" value="ALPHA-GALACTOSIDASE/ALPHA-N-ACETYLGALACTOSAMINIDASE"/>
    <property type="match status" value="1"/>
</dbReference>
<dbReference type="CDD" id="cd14792">
    <property type="entry name" value="GH27"/>
    <property type="match status" value="1"/>
</dbReference>
<proteinExistence type="inferred from homology"/>
<name>A0A0C3B9H2_SERVB</name>
<evidence type="ECO:0000256" key="2">
    <source>
        <dbReference type="ARBA" id="ARBA00009743"/>
    </source>
</evidence>
<protein>
    <recommendedName>
        <fullName evidence="3 7">Alpha-galactosidase</fullName>
        <ecNumber evidence="3 7">3.2.1.22</ecNumber>
    </recommendedName>
    <alternativeName>
        <fullName evidence="7">Melibiase</fullName>
    </alternativeName>
</protein>
<keyword evidence="5 7" id="KW-0378">Hydrolase</keyword>
<reference evidence="11" key="2">
    <citation type="submission" date="2015-01" db="EMBL/GenBank/DDBJ databases">
        <title>Evolutionary Origins and Diversification of the Mycorrhizal Mutualists.</title>
        <authorList>
            <consortium name="DOE Joint Genome Institute"/>
            <consortium name="Mycorrhizal Genomics Consortium"/>
            <person name="Kohler A."/>
            <person name="Kuo A."/>
            <person name="Nagy L.G."/>
            <person name="Floudas D."/>
            <person name="Copeland A."/>
            <person name="Barry K.W."/>
            <person name="Cichocki N."/>
            <person name="Veneault-Fourrey C."/>
            <person name="LaButti K."/>
            <person name="Lindquist E.A."/>
            <person name="Lipzen A."/>
            <person name="Lundell T."/>
            <person name="Morin E."/>
            <person name="Murat C."/>
            <person name="Riley R."/>
            <person name="Ohm R."/>
            <person name="Sun H."/>
            <person name="Tunlid A."/>
            <person name="Henrissat B."/>
            <person name="Grigoriev I.V."/>
            <person name="Hibbett D.S."/>
            <person name="Martin F."/>
        </authorList>
    </citation>
    <scope>NUCLEOTIDE SEQUENCE [LARGE SCALE GENOMIC DNA]</scope>
    <source>
        <strain evidence="11">MAFF 305830</strain>
    </source>
</reference>
<dbReference type="GO" id="GO:0005975">
    <property type="term" value="P:carbohydrate metabolic process"/>
    <property type="evidence" value="ECO:0007669"/>
    <property type="project" value="InterPro"/>
</dbReference>
<evidence type="ECO:0000256" key="8">
    <source>
        <dbReference type="SAM" id="SignalP"/>
    </source>
</evidence>
<dbReference type="InterPro" id="IPR002241">
    <property type="entry name" value="Glyco_hydro_27"/>
</dbReference>
<keyword evidence="6 7" id="KW-0326">Glycosidase</keyword>
<dbReference type="Pfam" id="PF17801">
    <property type="entry name" value="Melibiase_C"/>
    <property type="match status" value="1"/>
</dbReference>
<feature type="domain" description="Alpha galactosidase C-terminal" evidence="9">
    <location>
        <begin position="332"/>
        <end position="406"/>
    </location>
</feature>
<dbReference type="Gene3D" id="3.20.20.70">
    <property type="entry name" value="Aldolase class I"/>
    <property type="match status" value="1"/>
</dbReference>
<dbReference type="GO" id="GO:0004557">
    <property type="term" value="F:alpha-galactosidase activity"/>
    <property type="evidence" value="ECO:0007669"/>
    <property type="project" value="UniProtKB-EC"/>
</dbReference>
<dbReference type="AlphaFoldDB" id="A0A0C3B9H2"/>
<keyword evidence="4 8" id="KW-0732">Signal</keyword>
<keyword evidence="7" id="KW-1015">Disulfide bond</keyword>
<dbReference type="PRINTS" id="PR00740">
    <property type="entry name" value="GLHYDRLASE27"/>
</dbReference>
<keyword evidence="11" id="KW-1185">Reference proteome</keyword>
<dbReference type="OrthoDB" id="5795902at2759"/>
<reference evidence="10 11" key="1">
    <citation type="submission" date="2014-04" db="EMBL/GenBank/DDBJ databases">
        <authorList>
            <consortium name="DOE Joint Genome Institute"/>
            <person name="Kuo A."/>
            <person name="Zuccaro A."/>
            <person name="Kohler A."/>
            <person name="Nagy L.G."/>
            <person name="Floudas D."/>
            <person name="Copeland A."/>
            <person name="Barry K.W."/>
            <person name="Cichocki N."/>
            <person name="Veneault-Fourrey C."/>
            <person name="LaButti K."/>
            <person name="Lindquist E.A."/>
            <person name="Lipzen A."/>
            <person name="Lundell T."/>
            <person name="Morin E."/>
            <person name="Murat C."/>
            <person name="Sun H."/>
            <person name="Tunlid A."/>
            <person name="Henrissat B."/>
            <person name="Grigoriev I.V."/>
            <person name="Hibbett D.S."/>
            <person name="Martin F."/>
            <person name="Nordberg H.P."/>
            <person name="Cantor M.N."/>
            <person name="Hua S.X."/>
        </authorList>
    </citation>
    <scope>NUCLEOTIDE SEQUENCE [LARGE SCALE GENOMIC DNA]</scope>
    <source>
        <strain evidence="10 11">MAFF 305830</strain>
    </source>
</reference>
<accession>A0A0C3B9H2</accession>
<evidence type="ECO:0000313" key="10">
    <source>
        <dbReference type="EMBL" id="KIM33470.1"/>
    </source>
</evidence>
<dbReference type="Proteomes" id="UP000054097">
    <property type="component" value="Unassembled WGS sequence"/>
</dbReference>
<evidence type="ECO:0000256" key="4">
    <source>
        <dbReference type="ARBA" id="ARBA00022729"/>
    </source>
</evidence>
<dbReference type="SUPFAM" id="SSF51011">
    <property type="entry name" value="Glycosyl hydrolase domain"/>
    <property type="match status" value="1"/>
</dbReference>
<dbReference type="HOGENOM" id="CLU_013093_2_1_1"/>
<evidence type="ECO:0000256" key="1">
    <source>
        <dbReference type="ARBA" id="ARBA00001255"/>
    </source>
</evidence>
<dbReference type="EMBL" id="KN824278">
    <property type="protein sequence ID" value="KIM33470.1"/>
    <property type="molecule type" value="Genomic_DNA"/>
</dbReference>